<accession>A0A8H7UCC2</accession>
<name>A0A8H7UCC2_9FUNG</name>
<dbReference type="PROSITE" id="PS50181">
    <property type="entry name" value="FBOX"/>
    <property type="match status" value="1"/>
</dbReference>
<dbReference type="EMBL" id="JAEPRA010000012">
    <property type="protein sequence ID" value="KAG2177725.1"/>
    <property type="molecule type" value="Genomic_DNA"/>
</dbReference>
<dbReference type="InterPro" id="IPR036047">
    <property type="entry name" value="F-box-like_dom_sf"/>
</dbReference>
<sequence length="217" mass="25072">MWCKCSLLNIPPELAFYILSMLSPQDWLNLRQTSRSMRILVDHPHLWRSIILNTTPSNPWRRTQIQRLISKHRHGIEHIKIDNVSDASIRYILSDCTNLKSLHVSGWKTLTDHALKGNTPLPRFEKLTLACTNMAALDAASITHFLERAPLLNELAICCPTAVRSRLLAAMLTPTQLIRLKMYSSKRWPLEHRVIIAKKCARLSQFDLMYYQEDTCV</sequence>
<dbReference type="SUPFAM" id="SSF52047">
    <property type="entry name" value="RNI-like"/>
    <property type="match status" value="1"/>
</dbReference>
<dbReference type="SUPFAM" id="SSF81383">
    <property type="entry name" value="F-box domain"/>
    <property type="match status" value="1"/>
</dbReference>
<evidence type="ECO:0000313" key="2">
    <source>
        <dbReference type="EMBL" id="KAG2177725.1"/>
    </source>
</evidence>
<comment type="caution">
    <text evidence="2">The sequence shown here is derived from an EMBL/GenBank/DDBJ whole genome shotgun (WGS) entry which is preliminary data.</text>
</comment>
<dbReference type="AlphaFoldDB" id="A0A8H7UCC2"/>
<dbReference type="Gene3D" id="3.80.10.10">
    <property type="entry name" value="Ribonuclease Inhibitor"/>
    <property type="match status" value="1"/>
</dbReference>
<dbReference type="Pfam" id="PF12937">
    <property type="entry name" value="F-box-like"/>
    <property type="match status" value="1"/>
</dbReference>
<dbReference type="InterPro" id="IPR032675">
    <property type="entry name" value="LRR_dom_sf"/>
</dbReference>
<reference evidence="2" key="1">
    <citation type="submission" date="2020-12" db="EMBL/GenBank/DDBJ databases">
        <title>Metabolic potential, ecology and presence of endohyphal bacteria is reflected in genomic diversity of Mucoromycotina.</title>
        <authorList>
            <person name="Muszewska A."/>
            <person name="Okrasinska A."/>
            <person name="Steczkiewicz K."/>
            <person name="Drgas O."/>
            <person name="Orlowska M."/>
            <person name="Perlinska-Lenart U."/>
            <person name="Aleksandrzak-Piekarczyk T."/>
            <person name="Szatraj K."/>
            <person name="Zielenkiewicz U."/>
            <person name="Pilsyk S."/>
            <person name="Malc E."/>
            <person name="Mieczkowski P."/>
            <person name="Kruszewska J.S."/>
            <person name="Biernat P."/>
            <person name="Pawlowska J."/>
        </authorList>
    </citation>
    <scope>NUCLEOTIDE SEQUENCE</scope>
    <source>
        <strain evidence="2">WA0000051536</strain>
    </source>
</reference>
<dbReference type="Proteomes" id="UP000612746">
    <property type="component" value="Unassembled WGS sequence"/>
</dbReference>
<dbReference type="InterPro" id="IPR001810">
    <property type="entry name" value="F-box_dom"/>
</dbReference>
<protein>
    <recommendedName>
        <fullName evidence="1">F-box domain-containing protein</fullName>
    </recommendedName>
</protein>
<dbReference type="SMART" id="SM00256">
    <property type="entry name" value="FBOX"/>
    <property type="match status" value="1"/>
</dbReference>
<dbReference type="Gene3D" id="1.20.1280.50">
    <property type="match status" value="1"/>
</dbReference>
<organism evidence="2 3">
    <name type="scientific">Umbelopsis vinacea</name>
    <dbReference type="NCBI Taxonomy" id="44442"/>
    <lineage>
        <taxon>Eukaryota</taxon>
        <taxon>Fungi</taxon>
        <taxon>Fungi incertae sedis</taxon>
        <taxon>Mucoromycota</taxon>
        <taxon>Mucoromycotina</taxon>
        <taxon>Umbelopsidomycetes</taxon>
        <taxon>Umbelopsidales</taxon>
        <taxon>Umbelopsidaceae</taxon>
        <taxon>Umbelopsis</taxon>
    </lineage>
</organism>
<evidence type="ECO:0000259" key="1">
    <source>
        <dbReference type="PROSITE" id="PS50181"/>
    </source>
</evidence>
<feature type="domain" description="F-box" evidence="1">
    <location>
        <begin position="4"/>
        <end position="50"/>
    </location>
</feature>
<proteinExistence type="predicted"/>
<keyword evidence="3" id="KW-1185">Reference proteome</keyword>
<gene>
    <name evidence="2" type="ORF">INT44_008239</name>
</gene>
<dbReference type="OrthoDB" id="550575at2759"/>
<evidence type="ECO:0000313" key="3">
    <source>
        <dbReference type="Proteomes" id="UP000612746"/>
    </source>
</evidence>